<dbReference type="AlphaFoldDB" id="A0A9E7IU79"/>
<dbReference type="RefSeq" id="WP_249242391.1">
    <property type="nucleotide sequence ID" value="NZ_CP096649.1"/>
</dbReference>
<feature type="transmembrane region" description="Helical" evidence="5">
    <location>
        <begin position="50"/>
        <end position="71"/>
    </location>
</feature>
<dbReference type="Proteomes" id="UP000831151">
    <property type="component" value="Chromosome"/>
</dbReference>
<feature type="transmembrane region" description="Helical" evidence="5">
    <location>
        <begin position="16"/>
        <end position="35"/>
    </location>
</feature>
<protein>
    <submittedName>
        <fullName evidence="6">Uncharacterized protein</fullName>
    </submittedName>
</protein>
<accession>A0A9E7IU79</accession>
<dbReference type="InterPro" id="IPR036640">
    <property type="entry name" value="ABC1_TM_sf"/>
</dbReference>
<evidence type="ECO:0000313" key="6">
    <source>
        <dbReference type="EMBL" id="UQK58837.1"/>
    </source>
</evidence>
<dbReference type="GO" id="GO:0005886">
    <property type="term" value="C:plasma membrane"/>
    <property type="evidence" value="ECO:0007669"/>
    <property type="project" value="UniProtKB-SubCell"/>
</dbReference>
<dbReference type="EMBL" id="CP096649">
    <property type="protein sequence ID" value="UQK58837.1"/>
    <property type="molecule type" value="Genomic_DNA"/>
</dbReference>
<name>A0A9E7IU79_9FIRM</name>
<dbReference type="SUPFAM" id="SSF90123">
    <property type="entry name" value="ABC transporter transmembrane region"/>
    <property type="match status" value="1"/>
</dbReference>
<keyword evidence="3 5" id="KW-1133">Transmembrane helix</keyword>
<evidence type="ECO:0000256" key="3">
    <source>
        <dbReference type="ARBA" id="ARBA00022989"/>
    </source>
</evidence>
<evidence type="ECO:0000313" key="7">
    <source>
        <dbReference type="Proteomes" id="UP000831151"/>
    </source>
</evidence>
<reference evidence="6" key="1">
    <citation type="submission" date="2022-04" db="EMBL/GenBank/DDBJ databases">
        <title>Complete genome sequences of Ezakiella coagulans and Fenollaria massiliensis.</title>
        <authorList>
            <person name="France M.T."/>
            <person name="Clifford J."/>
            <person name="Narina S."/>
            <person name="Rutt L."/>
            <person name="Ravel J."/>
        </authorList>
    </citation>
    <scope>NUCLEOTIDE SEQUENCE</scope>
    <source>
        <strain evidence="6">C0061C2</strain>
    </source>
</reference>
<gene>
    <name evidence="6" type="ORF">M1R53_06265</name>
</gene>
<sequence length="73" mass="8316">MKFKIKILEKIKTSTIIELIFSLLYTMCIALIPYVQKELFNGIGNNTKNLLINLGFTYLALILGSAIFQFISQ</sequence>
<dbReference type="KEGG" id="fms:M1R53_06265"/>
<evidence type="ECO:0000256" key="5">
    <source>
        <dbReference type="SAM" id="Phobius"/>
    </source>
</evidence>
<comment type="subcellular location">
    <subcellularLocation>
        <location evidence="1">Cell membrane</location>
        <topology evidence="1">Multi-pass membrane protein</topology>
    </subcellularLocation>
</comment>
<keyword evidence="7" id="KW-1185">Reference proteome</keyword>
<evidence type="ECO:0000256" key="4">
    <source>
        <dbReference type="ARBA" id="ARBA00023136"/>
    </source>
</evidence>
<keyword evidence="2 5" id="KW-0812">Transmembrane</keyword>
<keyword evidence="4 5" id="KW-0472">Membrane</keyword>
<proteinExistence type="predicted"/>
<evidence type="ECO:0000256" key="1">
    <source>
        <dbReference type="ARBA" id="ARBA00004651"/>
    </source>
</evidence>
<dbReference type="GO" id="GO:0005524">
    <property type="term" value="F:ATP binding"/>
    <property type="evidence" value="ECO:0007669"/>
    <property type="project" value="InterPro"/>
</dbReference>
<evidence type="ECO:0000256" key="2">
    <source>
        <dbReference type="ARBA" id="ARBA00022692"/>
    </source>
</evidence>
<organism evidence="6 7">
    <name type="scientific">Fenollaria massiliensis</name>
    <dbReference type="NCBI Taxonomy" id="938288"/>
    <lineage>
        <taxon>Bacteria</taxon>
        <taxon>Bacillati</taxon>
        <taxon>Bacillota</taxon>
        <taxon>Clostridia</taxon>
        <taxon>Eubacteriales</taxon>
        <taxon>Fenollaria</taxon>
    </lineage>
</organism>